<organism evidence="1 2">
    <name type="scientific">Plakobranchus ocellatus</name>
    <dbReference type="NCBI Taxonomy" id="259542"/>
    <lineage>
        <taxon>Eukaryota</taxon>
        <taxon>Metazoa</taxon>
        <taxon>Spiralia</taxon>
        <taxon>Lophotrochozoa</taxon>
        <taxon>Mollusca</taxon>
        <taxon>Gastropoda</taxon>
        <taxon>Heterobranchia</taxon>
        <taxon>Euthyneura</taxon>
        <taxon>Panpulmonata</taxon>
        <taxon>Sacoglossa</taxon>
        <taxon>Placobranchoidea</taxon>
        <taxon>Plakobranchidae</taxon>
        <taxon>Plakobranchus</taxon>
    </lineage>
</organism>
<comment type="caution">
    <text evidence="1">The sequence shown here is derived from an EMBL/GenBank/DDBJ whole genome shotgun (WGS) entry which is preliminary data.</text>
</comment>
<gene>
    <name evidence="1" type="ORF">PoB_001577000</name>
</gene>
<sequence>MSVSRAGLFSSMARKQTRMAWTWSLWQRNASSVWEVGREHKPLSEDTAATDTHFRPPSGQEIGGRARTRHMRKVPADLAGRVCQSSCHLPTDNDPYINTRKPDHNDMIPGFQAFRQARAPVAGLESTTEGPDRYQGGFAIQFCHRRLPQEVMSGFLIRPKPGIQWRARRGTCERQKDFGVEPLLYKMVILGFQALERSGRVWRVRTRTEARNVPEDLRTGSLSIDIW</sequence>
<dbReference type="Proteomes" id="UP000735302">
    <property type="component" value="Unassembled WGS sequence"/>
</dbReference>
<dbReference type="AlphaFoldDB" id="A0AAV3Z286"/>
<proteinExistence type="predicted"/>
<evidence type="ECO:0000313" key="1">
    <source>
        <dbReference type="EMBL" id="GFN89264.1"/>
    </source>
</evidence>
<protein>
    <submittedName>
        <fullName evidence="1">Uncharacterized protein</fullName>
    </submittedName>
</protein>
<reference evidence="1 2" key="1">
    <citation type="journal article" date="2021" name="Elife">
        <title>Chloroplast acquisition without the gene transfer in kleptoplastic sea slugs, Plakobranchus ocellatus.</title>
        <authorList>
            <person name="Maeda T."/>
            <person name="Takahashi S."/>
            <person name="Yoshida T."/>
            <person name="Shimamura S."/>
            <person name="Takaki Y."/>
            <person name="Nagai Y."/>
            <person name="Toyoda A."/>
            <person name="Suzuki Y."/>
            <person name="Arimoto A."/>
            <person name="Ishii H."/>
            <person name="Satoh N."/>
            <person name="Nishiyama T."/>
            <person name="Hasebe M."/>
            <person name="Maruyama T."/>
            <person name="Minagawa J."/>
            <person name="Obokata J."/>
            <person name="Shigenobu S."/>
        </authorList>
    </citation>
    <scope>NUCLEOTIDE SEQUENCE [LARGE SCALE GENOMIC DNA]</scope>
</reference>
<name>A0AAV3Z286_9GAST</name>
<evidence type="ECO:0000313" key="2">
    <source>
        <dbReference type="Proteomes" id="UP000735302"/>
    </source>
</evidence>
<accession>A0AAV3Z286</accession>
<keyword evidence="2" id="KW-1185">Reference proteome</keyword>
<dbReference type="EMBL" id="BLXT01001916">
    <property type="protein sequence ID" value="GFN89264.1"/>
    <property type="molecule type" value="Genomic_DNA"/>
</dbReference>